<proteinExistence type="predicted"/>
<evidence type="ECO:0000313" key="2">
    <source>
        <dbReference type="EMBL" id="GLK12720.1"/>
    </source>
</evidence>
<organism evidence="2 3">
    <name type="scientific">Streptosporangium carneum</name>
    <dbReference type="NCBI Taxonomy" id="47481"/>
    <lineage>
        <taxon>Bacteria</taxon>
        <taxon>Bacillati</taxon>
        <taxon>Actinomycetota</taxon>
        <taxon>Actinomycetes</taxon>
        <taxon>Streptosporangiales</taxon>
        <taxon>Streptosporangiaceae</taxon>
        <taxon>Streptosporangium</taxon>
    </lineage>
</organism>
<protein>
    <submittedName>
        <fullName evidence="2">Uncharacterized protein</fullName>
    </submittedName>
</protein>
<feature type="chain" id="PRO_5040767964" evidence="1">
    <location>
        <begin position="40"/>
        <end position="178"/>
    </location>
</feature>
<dbReference type="AlphaFoldDB" id="A0A9W6I620"/>
<keyword evidence="1" id="KW-0732">Signal</keyword>
<dbReference type="Proteomes" id="UP001143474">
    <property type="component" value="Unassembled WGS sequence"/>
</dbReference>
<gene>
    <name evidence="2" type="ORF">GCM10017600_61300</name>
</gene>
<sequence>MDHRCPVPVPRLPARFWRALVLLSAVAWLSVGPAGSAHAATVTTTATATATRPLTVASTATDATAPVSSAKAAGQRVRRVCGGGACAFYFSSATTQTISTYLDKHGWVVEIAAQIICVRVPNRAIAAACAVATLYPYARALPHLKDASEQGGCFVVRATVLPPSVRFTSVSPEHRYCG</sequence>
<accession>A0A9W6I620</accession>
<dbReference type="EMBL" id="BSEV01000018">
    <property type="protein sequence ID" value="GLK12720.1"/>
    <property type="molecule type" value="Genomic_DNA"/>
</dbReference>
<reference evidence="2" key="1">
    <citation type="journal article" date="2014" name="Int. J. Syst. Evol. Microbiol.">
        <title>Complete genome sequence of Corynebacterium casei LMG S-19264T (=DSM 44701T), isolated from a smear-ripened cheese.</title>
        <authorList>
            <consortium name="US DOE Joint Genome Institute (JGI-PGF)"/>
            <person name="Walter F."/>
            <person name="Albersmeier A."/>
            <person name="Kalinowski J."/>
            <person name="Ruckert C."/>
        </authorList>
    </citation>
    <scope>NUCLEOTIDE SEQUENCE</scope>
    <source>
        <strain evidence="2">VKM Ac-2007</strain>
    </source>
</reference>
<dbReference type="RefSeq" id="WP_271221039.1">
    <property type="nucleotide sequence ID" value="NZ_BAAAVD010000008.1"/>
</dbReference>
<feature type="signal peptide" evidence="1">
    <location>
        <begin position="1"/>
        <end position="39"/>
    </location>
</feature>
<comment type="caution">
    <text evidence="2">The sequence shown here is derived from an EMBL/GenBank/DDBJ whole genome shotgun (WGS) entry which is preliminary data.</text>
</comment>
<keyword evidence="3" id="KW-1185">Reference proteome</keyword>
<evidence type="ECO:0000313" key="3">
    <source>
        <dbReference type="Proteomes" id="UP001143474"/>
    </source>
</evidence>
<evidence type="ECO:0000256" key="1">
    <source>
        <dbReference type="SAM" id="SignalP"/>
    </source>
</evidence>
<reference evidence="2" key="2">
    <citation type="submission" date="2023-01" db="EMBL/GenBank/DDBJ databases">
        <authorList>
            <person name="Sun Q."/>
            <person name="Evtushenko L."/>
        </authorList>
    </citation>
    <scope>NUCLEOTIDE SEQUENCE</scope>
    <source>
        <strain evidence="2">VKM Ac-2007</strain>
    </source>
</reference>
<name>A0A9W6I620_9ACTN</name>